<accession>A0ABT6A4C7</accession>
<dbReference type="EMBL" id="JARJBB010000005">
    <property type="protein sequence ID" value="MDF3299489.1"/>
    <property type="molecule type" value="Genomic_DNA"/>
</dbReference>
<proteinExistence type="predicted"/>
<dbReference type="GO" id="GO:0016787">
    <property type="term" value="F:hydrolase activity"/>
    <property type="evidence" value="ECO:0007669"/>
    <property type="project" value="UniProtKB-KW"/>
</dbReference>
<keyword evidence="2" id="KW-1185">Reference proteome</keyword>
<evidence type="ECO:0000313" key="1">
    <source>
        <dbReference type="EMBL" id="MDF3299489.1"/>
    </source>
</evidence>
<comment type="caution">
    <text evidence="1">The sequence shown here is derived from an EMBL/GenBank/DDBJ whole genome shotgun (WGS) entry which is preliminary data.</text>
</comment>
<evidence type="ECO:0000313" key="2">
    <source>
        <dbReference type="Proteomes" id="UP001221150"/>
    </source>
</evidence>
<sequence length="277" mass="29981">MKTLQFTAETTSDGVRARDFAVDGVPGVLWSPASVTGTAGPAPLVLMGHGGGTHKKAPAMSGRAHRLVTGCGFHVAVIDAPGHGGRPRTAHDEREIATMQRAMAAGEPVGPIVVRYNAHLAERAVPEWLAVLDALQELPEIGPGGPVGYFGLNMGTAIGVPLTAAEPRITAAVFGMFWHDPLADTARRITVPVEYVLQWDDEHIPRSSGLALFDAFASKDKTLHANAGRHKEVPRFEADSAVRFFARHRRRGIRMCQRGRPRALRLRQPPLERERPA</sequence>
<dbReference type="Gene3D" id="3.40.50.1820">
    <property type="entry name" value="alpha/beta hydrolase"/>
    <property type="match status" value="1"/>
</dbReference>
<reference evidence="1 2" key="1">
    <citation type="submission" date="2023-03" db="EMBL/GenBank/DDBJ databases">
        <title>Draft genome sequence of Streptomyces sp. K1PA1 isolated from peat swamp forest in Thailand.</title>
        <authorList>
            <person name="Klaysubun C."/>
            <person name="Duangmal K."/>
        </authorList>
    </citation>
    <scope>NUCLEOTIDE SEQUENCE [LARGE SCALE GENOMIC DNA]</scope>
    <source>
        <strain evidence="1 2">K1PA1</strain>
    </source>
</reference>
<organism evidence="1 2">
    <name type="scientific">Streptomyces tropicalis</name>
    <dbReference type="NCBI Taxonomy" id="3034234"/>
    <lineage>
        <taxon>Bacteria</taxon>
        <taxon>Bacillati</taxon>
        <taxon>Actinomycetota</taxon>
        <taxon>Actinomycetes</taxon>
        <taxon>Kitasatosporales</taxon>
        <taxon>Streptomycetaceae</taxon>
        <taxon>Streptomyces</taxon>
    </lineage>
</organism>
<keyword evidence="1" id="KW-0378">Hydrolase</keyword>
<dbReference type="RefSeq" id="WP_276109042.1">
    <property type="nucleotide sequence ID" value="NZ_JARJBB010000005.1"/>
</dbReference>
<dbReference type="Proteomes" id="UP001221150">
    <property type="component" value="Unassembled WGS sequence"/>
</dbReference>
<dbReference type="SUPFAM" id="SSF53474">
    <property type="entry name" value="alpha/beta-Hydrolases"/>
    <property type="match status" value="1"/>
</dbReference>
<dbReference type="InterPro" id="IPR029058">
    <property type="entry name" value="AB_hydrolase_fold"/>
</dbReference>
<protein>
    <submittedName>
        <fullName evidence="1">Alpha/beta hydrolase</fullName>
    </submittedName>
</protein>
<gene>
    <name evidence="1" type="ORF">P3H78_12770</name>
</gene>
<name>A0ABT6A4C7_9ACTN</name>